<dbReference type="PANTHER" id="PTHR24260:SF136">
    <property type="entry name" value="GH08193P-RELATED"/>
    <property type="match status" value="1"/>
</dbReference>
<evidence type="ECO:0000256" key="1">
    <source>
        <dbReference type="SAM" id="Phobius"/>
    </source>
</evidence>
<dbReference type="GO" id="GO:0006508">
    <property type="term" value="P:proteolysis"/>
    <property type="evidence" value="ECO:0007669"/>
    <property type="project" value="InterPro"/>
</dbReference>
<dbReference type="InterPro" id="IPR001254">
    <property type="entry name" value="Trypsin_dom"/>
</dbReference>
<accession>A0A6J1MLJ6</accession>
<dbReference type="Gene3D" id="2.40.10.10">
    <property type="entry name" value="Trypsin-like serine proteases"/>
    <property type="match status" value="2"/>
</dbReference>
<dbReference type="InterPro" id="IPR043504">
    <property type="entry name" value="Peptidase_S1_PA_chymotrypsin"/>
</dbReference>
<protein>
    <submittedName>
        <fullName evidence="4">Uncharacterized protein LOC112043883</fullName>
    </submittedName>
</protein>
<feature type="transmembrane region" description="Helical" evidence="1">
    <location>
        <begin position="20"/>
        <end position="45"/>
    </location>
</feature>
<dbReference type="InterPro" id="IPR009003">
    <property type="entry name" value="Peptidase_S1_PA"/>
</dbReference>
<evidence type="ECO:0000259" key="2">
    <source>
        <dbReference type="PROSITE" id="PS50240"/>
    </source>
</evidence>
<gene>
    <name evidence="4" type="primary">LOC112043883</name>
</gene>
<evidence type="ECO:0000313" key="3">
    <source>
        <dbReference type="Proteomes" id="UP001652582"/>
    </source>
</evidence>
<dbReference type="InterPro" id="IPR051333">
    <property type="entry name" value="CLIP_Serine_Protease"/>
</dbReference>
<keyword evidence="1" id="KW-0812">Transmembrane</keyword>
<dbReference type="SUPFAM" id="SSF50494">
    <property type="entry name" value="Trypsin-like serine proteases"/>
    <property type="match status" value="1"/>
</dbReference>
<name>A0A6J1MLJ6_BICAN</name>
<dbReference type="KEGG" id="bany:112043883"/>
<dbReference type="RefSeq" id="XP_023935314.2">
    <property type="nucleotide sequence ID" value="XM_024079546.2"/>
</dbReference>
<keyword evidence="1" id="KW-0472">Membrane</keyword>
<dbReference type="OrthoDB" id="7265343at2759"/>
<dbReference type="GO" id="GO:0004252">
    <property type="term" value="F:serine-type endopeptidase activity"/>
    <property type="evidence" value="ECO:0007669"/>
    <property type="project" value="InterPro"/>
</dbReference>
<keyword evidence="1" id="KW-1133">Transmembrane helix</keyword>
<evidence type="ECO:0000313" key="4">
    <source>
        <dbReference type="RefSeq" id="XP_023935314.2"/>
    </source>
</evidence>
<dbReference type="AlphaFoldDB" id="A0A6J1MLJ6"/>
<sequence>MFSIIDIDNRTGERSPWVMMKVACVILTLIISVAIMAVCVMVKFATDIRVEERARELQPAVGRLASGIAVVALNENSTVRAAQRFPYIAAIASNSTKSFSFACFASVILYKWVVTSAHCRRRGALHRVLLFSDFAKNLTRTFPILFWRIHHEFDINSTIPFYDIAIAKFNVDDTRFTIKPSTFDNKSVEDCEASVWKTVSAMDRKIYLVNDFDTYSVKIAAASRCYETYGIQVDESMICVDLSDHDDCFTHEFGPIYSEDKVVGVLAAKPKDCEVKYAIFTNVSFYATWIIKLTAY</sequence>
<reference evidence="4" key="1">
    <citation type="submission" date="2025-08" db="UniProtKB">
        <authorList>
            <consortium name="RefSeq"/>
        </authorList>
    </citation>
    <scope>IDENTIFICATION</scope>
</reference>
<dbReference type="Proteomes" id="UP001652582">
    <property type="component" value="Chromosome 18"/>
</dbReference>
<keyword evidence="3" id="KW-1185">Reference proteome</keyword>
<proteinExistence type="predicted"/>
<dbReference type="SMART" id="SM00020">
    <property type="entry name" value="Tryp_SPc"/>
    <property type="match status" value="1"/>
</dbReference>
<dbReference type="GeneID" id="112043883"/>
<organism evidence="3 4">
    <name type="scientific">Bicyclus anynana</name>
    <name type="common">Squinting bush brown butterfly</name>
    <dbReference type="NCBI Taxonomy" id="110368"/>
    <lineage>
        <taxon>Eukaryota</taxon>
        <taxon>Metazoa</taxon>
        <taxon>Ecdysozoa</taxon>
        <taxon>Arthropoda</taxon>
        <taxon>Hexapoda</taxon>
        <taxon>Insecta</taxon>
        <taxon>Pterygota</taxon>
        <taxon>Neoptera</taxon>
        <taxon>Endopterygota</taxon>
        <taxon>Lepidoptera</taxon>
        <taxon>Glossata</taxon>
        <taxon>Ditrysia</taxon>
        <taxon>Papilionoidea</taxon>
        <taxon>Nymphalidae</taxon>
        <taxon>Satyrinae</taxon>
        <taxon>Satyrini</taxon>
        <taxon>Mycalesina</taxon>
        <taxon>Bicyclus</taxon>
    </lineage>
</organism>
<feature type="domain" description="Peptidase S1" evidence="2">
    <location>
        <begin position="64"/>
        <end position="295"/>
    </location>
</feature>
<dbReference type="Pfam" id="PF00089">
    <property type="entry name" value="Trypsin"/>
    <property type="match status" value="1"/>
</dbReference>
<dbReference type="PROSITE" id="PS50240">
    <property type="entry name" value="TRYPSIN_DOM"/>
    <property type="match status" value="1"/>
</dbReference>
<dbReference type="PANTHER" id="PTHR24260">
    <property type="match status" value="1"/>
</dbReference>